<dbReference type="AlphaFoldDB" id="A0A8J5KJT0"/>
<comment type="subcellular location">
    <subcellularLocation>
        <location evidence="1">Cytoplasm</location>
        <location evidence="1">Cytoskeleton</location>
    </subcellularLocation>
</comment>
<organism evidence="9 10">
    <name type="scientific">Zingiber officinale</name>
    <name type="common">Ginger</name>
    <name type="synonym">Amomum zingiber</name>
    <dbReference type="NCBI Taxonomy" id="94328"/>
    <lineage>
        <taxon>Eukaryota</taxon>
        <taxon>Viridiplantae</taxon>
        <taxon>Streptophyta</taxon>
        <taxon>Embryophyta</taxon>
        <taxon>Tracheophyta</taxon>
        <taxon>Spermatophyta</taxon>
        <taxon>Magnoliopsida</taxon>
        <taxon>Liliopsida</taxon>
        <taxon>Zingiberales</taxon>
        <taxon>Zingiberaceae</taxon>
        <taxon>Zingiber</taxon>
    </lineage>
</organism>
<dbReference type="GO" id="GO:0008017">
    <property type="term" value="F:microtubule binding"/>
    <property type="evidence" value="ECO:0007669"/>
    <property type="project" value="InterPro"/>
</dbReference>
<protein>
    <recommendedName>
        <fullName evidence="8">TPX2 C-terminal domain-containing protein</fullName>
    </recommendedName>
</protein>
<feature type="region of interest" description="Disordered" evidence="7">
    <location>
        <begin position="155"/>
        <end position="181"/>
    </location>
</feature>
<keyword evidence="10" id="KW-1185">Reference proteome</keyword>
<dbReference type="GO" id="GO:0000226">
    <property type="term" value="P:microtubule cytoskeleton organization"/>
    <property type="evidence" value="ECO:0007669"/>
    <property type="project" value="InterPro"/>
</dbReference>
<comment type="similarity">
    <text evidence="2">Belongs to the TPX2 family.</text>
</comment>
<gene>
    <name evidence="9" type="ORF">ZIOFF_047320</name>
</gene>
<evidence type="ECO:0000256" key="2">
    <source>
        <dbReference type="ARBA" id="ARBA00005885"/>
    </source>
</evidence>
<evidence type="ECO:0000256" key="5">
    <source>
        <dbReference type="ARBA" id="ARBA00023212"/>
    </source>
</evidence>
<dbReference type="EMBL" id="JACMSC010000013">
    <property type="protein sequence ID" value="KAG6492361.1"/>
    <property type="molecule type" value="Genomic_DNA"/>
</dbReference>
<evidence type="ECO:0000259" key="8">
    <source>
        <dbReference type="Pfam" id="PF06886"/>
    </source>
</evidence>
<evidence type="ECO:0000256" key="7">
    <source>
        <dbReference type="SAM" id="MobiDB-lite"/>
    </source>
</evidence>
<evidence type="ECO:0000256" key="6">
    <source>
        <dbReference type="SAM" id="Coils"/>
    </source>
</evidence>
<reference evidence="9 10" key="1">
    <citation type="submission" date="2020-08" db="EMBL/GenBank/DDBJ databases">
        <title>Plant Genome Project.</title>
        <authorList>
            <person name="Zhang R.-G."/>
        </authorList>
    </citation>
    <scope>NUCLEOTIDE SEQUENCE [LARGE SCALE GENOMIC DNA]</scope>
    <source>
        <tissue evidence="9">Rhizome</tissue>
    </source>
</reference>
<evidence type="ECO:0000313" key="9">
    <source>
        <dbReference type="EMBL" id="KAG6492361.1"/>
    </source>
</evidence>
<name>A0A8J5KJT0_ZINOF</name>
<evidence type="ECO:0000313" key="10">
    <source>
        <dbReference type="Proteomes" id="UP000734854"/>
    </source>
</evidence>
<keyword evidence="5" id="KW-0206">Cytoskeleton</keyword>
<dbReference type="PANTHER" id="PTHR46372:SF2">
    <property type="entry name" value="PROTEIN WVD2-LIKE 3"/>
    <property type="match status" value="1"/>
</dbReference>
<dbReference type="Pfam" id="PF06886">
    <property type="entry name" value="TPX2"/>
    <property type="match status" value="1"/>
</dbReference>
<feature type="region of interest" description="Disordered" evidence="7">
    <location>
        <begin position="90"/>
        <end position="111"/>
    </location>
</feature>
<accession>A0A8J5KJT0</accession>
<keyword evidence="3" id="KW-0963">Cytoplasm</keyword>
<dbReference type="Proteomes" id="UP000734854">
    <property type="component" value="Unassembled WGS sequence"/>
</dbReference>
<dbReference type="PANTHER" id="PTHR46372">
    <property type="entry name" value="PROTEIN WVD2-LIKE 3"/>
    <property type="match status" value="1"/>
</dbReference>
<feature type="region of interest" description="Disordered" evidence="7">
    <location>
        <begin position="261"/>
        <end position="297"/>
    </location>
</feature>
<dbReference type="InterPro" id="IPR044806">
    <property type="entry name" value="WVD2/WDL1-4"/>
</dbReference>
<feature type="domain" description="TPX2 C-terminal" evidence="8">
    <location>
        <begin position="204"/>
        <end position="278"/>
    </location>
</feature>
<dbReference type="InterPro" id="IPR027329">
    <property type="entry name" value="TPX2_C"/>
</dbReference>
<feature type="compositionally biased region" description="Polar residues" evidence="7">
    <location>
        <begin position="101"/>
        <end position="111"/>
    </location>
</feature>
<dbReference type="GO" id="GO:0005874">
    <property type="term" value="C:microtubule"/>
    <property type="evidence" value="ECO:0007669"/>
    <property type="project" value="UniProtKB-KW"/>
</dbReference>
<sequence>MHNAGRFHRPPLTYVAKRRCGAINGVTGSISTRLMGGEIIKVAFDGKSDHAVRMLDDENSHRQQELPLLSDLCVDDDTAENKHIIHKSLNQKKSAALKPANSGNSQSNRTVPQPFTLATEKRASGGHHSIISVTVNAGKHATVEYLQSRNITNKPQRNSLLSSRKPLQLHNATQADEEESHSFALATPSVRTLRGKTTVATAPSFRCSERADKRKEFYSKLEQKHLALEAEKNQSEARIREEQEAALKKLRKRLSFKAHPIPSFYHEGPPPKAELKKVPPTRAKSPNLTRRKSYNDATPAEGLNCARTCGQSHHYCSIVDTEDMNKNVKGRENIKCRLTVIDQTTAAVMLRT</sequence>
<evidence type="ECO:0000256" key="3">
    <source>
        <dbReference type="ARBA" id="ARBA00022490"/>
    </source>
</evidence>
<proteinExistence type="inferred from homology"/>
<evidence type="ECO:0000256" key="4">
    <source>
        <dbReference type="ARBA" id="ARBA00022701"/>
    </source>
</evidence>
<feature type="coiled-coil region" evidence="6">
    <location>
        <begin position="218"/>
        <end position="253"/>
    </location>
</feature>
<keyword evidence="4" id="KW-0493">Microtubule</keyword>
<keyword evidence="6" id="KW-0175">Coiled coil</keyword>
<comment type="caution">
    <text evidence="9">The sequence shown here is derived from an EMBL/GenBank/DDBJ whole genome shotgun (WGS) entry which is preliminary data.</text>
</comment>
<evidence type="ECO:0000256" key="1">
    <source>
        <dbReference type="ARBA" id="ARBA00004245"/>
    </source>
</evidence>